<dbReference type="PANTHER" id="PTHR44500:SF1">
    <property type="entry name" value="DNAJ HOMOLOG SUBFAMILY C MEMBER 12"/>
    <property type="match status" value="1"/>
</dbReference>
<dbReference type="PROSITE" id="PS50076">
    <property type="entry name" value="DNAJ_2"/>
    <property type="match status" value="1"/>
</dbReference>
<keyword evidence="1" id="KW-0143">Chaperone</keyword>
<accession>A0A0B7NQ62</accession>
<evidence type="ECO:0000259" key="2">
    <source>
        <dbReference type="PROSITE" id="PS50076"/>
    </source>
</evidence>
<dbReference type="EMBL" id="LN733608">
    <property type="protein sequence ID" value="CEP17129.1"/>
    <property type="molecule type" value="Genomic_DNA"/>
</dbReference>
<proteinExistence type="predicted"/>
<dbReference type="Gene3D" id="1.10.287.110">
    <property type="entry name" value="DnaJ domain"/>
    <property type="match status" value="1"/>
</dbReference>
<dbReference type="PRINTS" id="PR00625">
    <property type="entry name" value="JDOMAIN"/>
</dbReference>
<dbReference type="InterPro" id="IPR001623">
    <property type="entry name" value="DnaJ_domain"/>
</dbReference>
<feature type="domain" description="J" evidence="2">
    <location>
        <begin position="13"/>
        <end position="75"/>
    </location>
</feature>
<organism evidence="3 4">
    <name type="scientific">Parasitella parasitica</name>
    <dbReference type="NCBI Taxonomy" id="35722"/>
    <lineage>
        <taxon>Eukaryota</taxon>
        <taxon>Fungi</taxon>
        <taxon>Fungi incertae sedis</taxon>
        <taxon>Mucoromycota</taxon>
        <taxon>Mucoromycotina</taxon>
        <taxon>Mucoromycetes</taxon>
        <taxon>Mucorales</taxon>
        <taxon>Mucorineae</taxon>
        <taxon>Mucoraceae</taxon>
        <taxon>Parasitella</taxon>
    </lineage>
</organism>
<dbReference type="AlphaFoldDB" id="A0A0B7NQ62"/>
<dbReference type="STRING" id="35722.A0A0B7NQ62"/>
<protein>
    <recommendedName>
        <fullName evidence="2">J domain-containing protein</fullName>
    </recommendedName>
</protein>
<dbReference type="InterPro" id="IPR036869">
    <property type="entry name" value="J_dom_sf"/>
</dbReference>
<dbReference type="PANTHER" id="PTHR44500">
    <property type="entry name" value="DNAJ HOMOLOG SUBFAMILY C MEMBER 12"/>
    <property type="match status" value="1"/>
</dbReference>
<evidence type="ECO:0000313" key="3">
    <source>
        <dbReference type="EMBL" id="CEP17129.1"/>
    </source>
</evidence>
<dbReference type="Pfam" id="PF00226">
    <property type="entry name" value="DnaJ"/>
    <property type="match status" value="1"/>
</dbReference>
<dbReference type="Proteomes" id="UP000054107">
    <property type="component" value="Unassembled WGS sequence"/>
</dbReference>
<keyword evidence="4" id="KW-1185">Reference proteome</keyword>
<reference evidence="3 4" key="1">
    <citation type="submission" date="2014-09" db="EMBL/GenBank/DDBJ databases">
        <authorList>
            <person name="Ellenberger Sabrina"/>
        </authorList>
    </citation>
    <scope>NUCLEOTIDE SEQUENCE [LARGE SCALE GENOMIC DNA]</scope>
    <source>
        <strain evidence="3 4">CBS 412.66</strain>
    </source>
</reference>
<dbReference type="InterPro" id="IPR029827">
    <property type="entry name" value="JDP1-like"/>
</dbReference>
<gene>
    <name evidence="3" type="primary">PARPA_11421.1 scaffold 44101</name>
</gene>
<dbReference type="SUPFAM" id="SSF46565">
    <property type="entry name" value="Chaperone J-domain"/>
    <property type="match status" value="1"/>
</dbReference>
<sequence length="155" mass="17794">MQSLFELNKKDVDLYSILNCVDTSSPEQIKTEYKRLALKHHPDKSLASSKEFEKIKAAYDIVGNPVNRAMYERWKSSNLIISFSEFAQLGTHAQTVHWQTLPTQMTLTRDNCTDTEDTNLKVVRVPPSAQQLSNIPIRTSGFWKMKSYNIQENPS</sequence>
<dbReference type="SMART" id="SM00271">
    <property type="entry name" value="DnaJ"/>
    <property type="match status" value="1"/>
</dbReference>
<dbReference type="CDD" id="cd06257">
    <property type="entry name" value="DnaJ"/>
    <property type="match status" value="1"/>
</dbReference>
<evidence type="ECO:0000256" key="1">
    <source>
        <dbReference type="ARBA" id="ARBA00023186"/>
    </source>
</evidence>
<name>A0A0B7NQ62_9FUNG</name>
<evidence type="ECO:0000313" key="4">
    <source>
        <dbReference type="Proteomes" id="UP000054107"/>
    </source>
</evidence>
<dbReference type="OrthoDB" id="436519at2759"/>
<dbReference type="GO" id="GO:0005737">
    <property type="term" value="C:cytoplasm"/>
    <property type="evidence" value="ECO:0007669"/>
    <property type="project" value="TreeGrafter"/>
</dbReference>